<dbReference type="InterPro" id="IPR013783">
    <property type="entry name" value="Ig-like_fold"/>
</dbReference>
<keyword evidence="3" id="KW-0378">Hydrolase</keyword>
<keyword evidence="4" id="KW-0326">Glycosidase</keyword>
<dbReference type="InterPro" id="IPR050347">
    <property type="entry name" value="Bact_Beta-galactosidase"/>
</dbReference>
<dbReference type="InterPro" id="IPR004199">
    <property type="entry name" value="B-gal_small/dom_5"/>
</dbReference>
<name>X0RGG2_9ZZZZ</name>
<sequence length="390" mass="43793">VYPVDLISGKVKIHNKYNFISLDFANISWELTANGAIIQKGQLSTPKVNPGAQVEVKIPFNQPELEPITEYHLKISFILAEKNSWAEKGHLLAWDQLQIPYETPGLMGLSIEKMSIVNLQDSGAAYIVQGVDFKVSIGKKSGAIESINYKGRELVAKPLVPNFWRAPTDNELGELSYSPETKDIVKKEHWEDASKNRKVKKINIDEINTQIVQITVLTELPPPEKNLKTIYSIFGSGDIIVENFFTPNKDMIRFGMQMEVPEELNTMTWFGKGPHETMFDRKTGAAVGIYSDKVENLIHHYVKPQENGNRTDVRWVALTDENGSGLFVSDNGGTLLNASVWPYSMEDLANAAHDHELPTRENITFNIDYKQRGVGGDIPAVAVLHKEFKL</sequence>
<dbReference type="GO" id="GO:0009341">
    <property type="term" value="C:beta-galactosidase complex"/>
    <property type="evidence" value="ECO:0007669"/>
    <property type="project" value="InterPro"/>
</dbReference>
<dbReference type="Pfam" id="PF02929">
    <property type="entry name" value="Bgal_small_N"/>
    <property type="match status" value="1"/>
</dbReference>
<dbReference type="InterPro" id="IPR014718">
    <property type="entry name" value="GH-type_carb-bd"/>
</dbReference>
<gene>
    <name evidence="6" type="ORF">S01H1_14658</name>
</gene>
<dbReference type="EMBL" id="BARS01007633">
    <property type="protein sequence ID" value="GAF67868.1"/>
    <property type="molecule type" value="Genomic_DNA"/>
</dbReference>
<evidence type="ECO:0000256" key="4">
    <source>
        <dbReference type="ARBA" id="ARBA00023295"/>
    </source>
</evidence>
<dbReference type="GO" id="GO:0004565">
    <property type="term" value="F:beta-galactosidase activity"/>
    <property type="evidence" value="ECO:0007669"/>
    <property type="project" value="UniProtKB-EC"/>
</dbReference>
<feature type="non-terminal residue" evidence="6">
    <location>
        <position position="390"/>
    </location>
</feature>
<dbReference type="EC" id="3.2.1.23" evidence="2"/>
<reference evidence="6" key="1">
    <citation type="journal article" date="2014" name="Front. Microbiol.">
        <title>High frequency of phylogenetically diverse reductive dehalogenase-homologous genes in deep subseafloor sedimentary metagenomes.</title>
        <authorList>
            <person name="Kawai M."/>
            <person name="Futagami T."/>
            <person name="Toyoda A."/>
            <person name="Takaki Y."/>
            <person name="Nishi S."/>
            <person name="Hori S."/>
            <person name="Arai W."/>
            <person name="Tsubouchi T."/>
            <person name="Morono Y."/>
            <person name="Uchiyama I."/>
            <person name="Ito T."/>
            <person name="Fujiyama A."/>
            <person name="Inagaki F."/>
            <person name="Takami H."/>
        </authorList>
    </citation>
    <scope>NUCLEOTIDE SEQUENCE</scope>
    <source>
        <strain evidence="6">Expedition CK06-06</strain>
    </source>
</reference>
<proteinExistence type="predicted"/>
<dbReference type="GO" id="GO:0005990">
    <property type="term" value="P:lactose catabolic process"/>
    <property type="evidence" value="ECO:0007669"/>
    <property type="project" value="TreeGrafter"/>
</dbReference>
<evidence type="ECO:0000256" key="1">
    <source>
        <dbReference type="ARBA" id="ARBA00001412"/>
    </source>
</evidence>
<dbReference type="GO" id="GO:0030246">
    <property type="term" value="F:carbohydrate binding"/>
    <property type="evidence" value="ECO:0007669"/>
    <property type="project" value="InterPro"/>
</dbReference>
<comment type="catalytic activity">
    <reaction evidence="1">
        <text>Hydrolysis of terminal non-reducing beta-D-galactose residues in beta-D-galactosides.</text>
        <dbReference type="EC" id="3.2.1.23"/>
    </reaction>
</comment>
<dbReference type="SUPFAM" id="SSF74650">
    <property type="entry name" value="Galactose mutarotase-like"/>
    <property type="match status" value="1"/>
</dbReference>
<dbReference type="AlphaFoldDB" id="X0RGG2"/>
<evidence type="ECO:0000259" key="5">
    <source>
        <dbReference type="SMART" id="SM01038"/>
    </source>
</evidence>
<protein>
    <recommendedName>
        <fullName evidence="2">beta-galactosidase</fullName>
        <ecNumber evidence="2">3.2.1.23</ecNumber>
    </recommendedName>
</protein>
<dbReference type="Gene3D" id="2.70.98.10">
    <property type="match status" value="1"/>
</dbReference>
<feature type="non-terminal residue" evidence="6">
    <location>
        <position position="1"/>
    </location>
</feature>
<evidence type="ECO:0000313" key="6">
    <source>
        <dbReference type="EMBL" id="GAF67868.1"/>
    </source>
</evidence>
<dbReference type="Gene3D" id="2.60.40.10">
    <property type="entry name" value="Immunoglobulins"/>
    <property type="match status" value="1"/>
</dbReference>
<evidence type="ECO:0000256" key="2">
    <source>
        <dbReference type="ARBA" id="ARBA00012756"/>
    </source>
</evidence>
<dbReference type="SUPFAM" id="SSF49303">
    <property type="entry name" value="beta-Galactosidase/glucuronidase domain"/>
    <property type="match status" value="1"/>
</dbReference>
<dbReference type="SMART" id="SM01038">
    <property type="entry name" value="Bgal_small_N"/>
    <property type="match status" value="1"/>
</dbReference>
<feature type="domain" description="Beta galactosidase small chain/" evidence="5">
    <location>
        <begin position="127"/>
        <end position="389"/>
    </location>
</feature>
<dbReference type="InterPro" id="IPR032312">
    <property type="entry name" value="LacZ_4"/>
</dbReference>
<dbReference type="Pfam" id="PF16353">
    <property type="entry name" value="LacZ_4"/>
    <property type="match status" value="1"/>
</dbReference>
<comment type="caution">
    <text evidence="6">The sequence shown here is derived from an EMBL/GenBank/DDBJ whole genome shotgun (WGS) entry which is preliminary data.</text>
</comment>
<organism evidence="6">
    <name type="scientific">marine sediment metagenome</name>
    <dbReference type="NCBI Taxonomy" id="412755"/>
    <lineage>
        <taxon>unclassified sequences</taxon>
        <taxon>metagenomes</taxon>
        <taxon>ecological metagenomes</taxon>
    </lineage>
</organism>
<evidence type="ECO:0000256" key="3">
    <source>
        <dbReference type="ARBA" id="ARBA00022801"/>
    </source>
</evidence>
<dbReference type="PANTHER" id="PTHR46323:SF2">
    <property type="entry name" value="BETA-GALACTOSIDASE"/>
    <property type="match status" value="1"/>
</dbReference>
<accession>X0RGG2</accession>
<dbReference type="InterPro" id="IPR011013">
    <property type="entry name" value="Gal_mutarotase_sf_dom"/>
</dbReference>
<dbReference type="PANTHER" id="PTHR46323">
    <property type="entry name" value="BETA-GALACTOSIDASE"/>
    <property type="match status" value="1"/>
</dbReference>
<dbReference type="InterPro" id="IPR036156">
    <property type="entry name" value="Beta-gal/glucu_dom_sf"/>
</dbReference>